<reference evidence="3 4" key="1">
    <citation type="journal article" date="2024" name="IMA Fungus">
        <title>IMA Genome - F19 : A genome assembly and annotation guide to empower mycologists, including annotated draft genome sequences of Ceratocystis pirilliformis, Diaporthe australafricana, Fusarium ophioides, Paecilomyces lecythidis, and Sporothrix stenoceras.</title>
        <authorList>
            <person name="Aylward J."/>
            <person name="Wilson A.M."/>
            <person name="Visagie C.M."/>
            <person name="Spraker J."/>
            <person name="Barnes I."/>
            <person name="Buitendag C."/>
            <person name="Ceriani C."/>
            <person name="Del Mar Angel L."/>
            <person name="du Plessis D."/>
            <person name="Fuchs T."/>
            <person name="Gasser K."/>
            <person name="Kramer D."/>
            <person name="Li W."/>
            <person name="Munsamy K."/>
            <person name="Piso A."/>
            <person name="Price J.L."/>
            <person name="Sonnekus B."/>
            <person name="Thomas C."/>
            <person name="van der Nest A."/>
            <person name="van Dijk A."/>
            <person name="van Heerden A."/>
            <person name="van Vuuren N."/>
            <person name="Yilmaz N."/>
            <person name="Duong T.A."/>
            <person name="van der Merwe N.A."/>
            <person name="Wingfield M.J."/>
            <person name="Wingfield B.D."/>
        </authorList>
    </citation>
    <scope>NUCLEOTIDE SEQUENCE [LARGE SCALE GENOMIC DNA]</scope>
    <source>
        <strain evidence="3 4">CMW 18300</strain>
    </source>
</reference>
<comment type="caution">
    <text evidence="3">The sequence shown here is derived from an EMBL/GenBank/DDBJ whole genome shotgun (WGS) entry which is preliminary data.</text>
</comment>
<evidence type="ECO:0000313" key="3">
    <source>
        <dbReference type="EMBL" id="KAL1870718.1"/>
    </source>
</evidence>
<proteinExistence type="predicted"/>
<name>A0ABR3X4U2_9PEZI</name>
<feature type="compositionally biased region" description="Polar residues" evidence="1">
    <location>
        <begin position="75"/>
        <end position="92"/>
    </location>
</feature>
<evidence type="ECO:0000259" key="2">
    <source>
        <dbReference type="Pfam" id="PF06985"/>
    </source>
</evidence>
<feature type="domain" description="Heterokaryon incompatibility" evidence="2">
    <location>
        <begin position="171"/>
        <end position="314"/>
    </location>
</feature>
<keyword evidence="4" id="KW-1185">Reference proteome</keyword>
<gene>
    <name evidence="3" type="ORF">Daus18300_005038</name>
</gene>
<protein>
    <recommendedName>
        <fullName evidence="2">Heterokaryon incompatibility domain-containing protein</fullName>
    </recommendedName>
</protein>
<dbReference type="Pfam" id="PF06985">
    <property type="entry name" value="HET"/>
    <property type="match status" value="1"/>
</dbReference>
<evidence type="ECO:0000256" key="1">
    <source>
        <dbReference type="SAM" id="MobiDB-lite"/>
    </source>
</evidence>
<dbReference type="InterPro" id="IPR052895">
    <property type="entry name" value="HetReg/Transcr_Mod"/>
</dbReference>
<organism evidence="3 4">
    <name type="scientific">Diaporthe australafricana</name>
    <dbReference type="NCBI Taxonomy" id="127596"/>
    <lineage>
        <taxon>Eukaryota</taxon>
        <taxon>Fungi</taxon>
        <taxon>Dikarya</taxon>
        <taxon>Ascomycota</taxon>
        <taxon>Pezizomycotina</taxon>
        <taxon>Sordariomycetes</taxon>
        <taxon>Sordariomycetidae</taxon>
        <taxon>Diaporthales</taxon>
        <taxon>Diaporthaceae</taxon>
        <taxon>Diaporthe</taxon>
    </lineage>
</organism>
<dbReference type="PANTHER" id="PTHR24148">
    <property type="entry name" value="ANKYRIN REPEAT DOMAIN-CONTAINING PROTEIN 39 HOMOLOG-RELATED"/>
    <property type="match status" value="1"/>
</dbReference>
<feature type="compositionally biased region" description="Basic and acidic residues" evidence="1">
    <location>
        <begin position="110"/>
        <end position="121"/>
    </location>
</feature>
<sequence length="909" mass="101965">MPTCMSCGSFYCRDETADSGELHVGESQADGDSAVLNLNWPSTVEFANPGEVKDPGIRDTLKLLGTMLEARDQQRQLQDPTRGTLELSTIESNVGPPDGVDAGISSSSERVGKGQQERPDDTSIQTQCVVYDPLTGADEIRLLHLSPSNGADDQVLHGTLECTRLILRPDYTALSYTWADADGNRRRNDRIFLGDAWTPLPITSNCAAALRRLRSRDETRVLWVDSICINQDTTGEKSHQVGLMRDIYSRAASVTIFLGDDKEAADARLLKETSERLFWSGKQGDVTWAALHDHVAVRALFDREYWSRIWVIQEVLLSKEAVVVLGDTSISLSSLLKARLVEPDGSDREFGVPSWLRLRYLLPIGDFRGLSSLLSETSRCLASDPKDTVFALLGLVQGNHLEGLVADYSKSFTEIQVGIAAYFIARHGQGDILKQAAHIYDGHEYLLRPGSPSWVPSSSWQPSMARSDEHFELNFSHYLGILCQKDLKTKAYGWSKKLQCYDILRPNDACHTSLKSQRGNSPQFRVFQGSGALLVEAHPLLCIGSDLLTRAFKSFHHGVYSYFMKSGVRSVTWGIYAMRDEMDDPESSVFISSGDWIVEVPNCDEFLVLRPIESLPGAFYISSICGLVITVAWNNVSDDDEVPRTTYKDEELISRLIIFDQNQLLFLVSWDLFAADIDSLHPSSNTVNPAGVEVSAPLSSVDIRRYTEWADHITSCPEAVMEPAGMEEVLKNVSTYLDRWQDPDLWDRIFSELEAVSWVKALQDLIEVRKGFWPEALWPEPSVPEDHAAEIINNRSSPPLGMLNMATNRLKDLILLLEGRVTVLPPAITTHAFGPLFEALDEAHASSAAEVVFKAYELEIERSLKELESYLKFMQDSLLTCFVVRNKFMQRQVLTQLYRRDKIREFLIY</sequence>
<accession>A0ABR3X4U2</accession>
<dbReference type="Proteomes" id="UP001583177">
    <property type="component" value="Unassembled WGS sequence"/>
</dbReference>
<feature type="region of interest" description="Disordered" evidence="1">
    <location>
        <begin position="73"/>
        <end position="125"/>
    </location>
</feature>
<dbReference type="InterPro" id="IPR010730">
    <property type="entry name" value="HET"/>
</dbReference>
<dbReference type="PANTHER" id="PTHR24148:SF73">
    <property type="entry name" value="HET DOMAIN PROTEIN (AFU_ORTHOLOGUE AFUA_8G01020)"/>
    <property type="match status" value="1"/>
</dbReference>
<evidence type="ECO:0000313" key="4">
    <source>
        <dbReference type="Proteomes" id="UP001583177"/>
    </source>
</evidence>
<dbReference type="EMBL" id="JAWRVE010000036">
    <property type="protein sequence ID" value="KAL1870718.1"/>
    <property type="molecule type" value="Genomic_DNA"/>
</dbReference>